<dbReference type="GO" id="GO:0016853">
    <property type="term" value="F:isomerase activity"/>
    <property type="evidence" value="ECO:0007669"/>
    <property type="project" value="UniProtKB-KW"/>
</dbReference>
<organism evidence="2 3">
    <name type="scientific">Paenibacillus yanchengensis</name>
    <dbReference type="NCBI Taxonomy" id="2035833"/>
    <lineage>
        <taxon>Bacteria</taxon>
        <taxon>Bacillati</taxon>
        <taxon>Bacillota</taxon>
        <taxon>Bacilli</taxon>
        <taxon>Bacillales</taxon>
        <taxon>Paenibacillaceae</taxon>
        <taxon>Paenibacillus</taxon>
    </lineage>
</organism>
<name>A0ABW4YHL1_9BACL</name>
<dbReference type="RefSeq" id="WP_377770174.1">
    <property type="nucleotide sequence ID" value="NZ_JBHUHO010000013.1"/>
</dbReference>
<dbReference type="InterPro" id="IPR050312">
    <property type="entry name" value="IolE/XylAMocC-like"/>
</dbReference>
<dbReference type="Pfam" id="PF01261">
    <property type="entry name" value="AP_endonuc_2"/>
    <property type="match status" value="1"/>
</dbReference>
<evidence type="ECO:0000259" key="1">
    <source>
        <dbReference type="Pfam" id="PF01261"/>
    </source>
</evidence>
<dbReference type="EMBL" id="JBHUHO010000013">
    <property type="protein sequence ID" value="MFD2115149.1"/>
    <property type="molecule type" value="Genomic_DNA"/>
</dbReference>
<feature type="domain" description="Xylose isomerase-like TIM barrel" evidence="1">
    <location>
        <begin position="26"/>
        <end position="260"/>
    </location>
</feature>
<keyword evidence="2" id="KW-0413">Isomerase</keyword>
<comment type="caution">
    <text evidence="2">The sequence shown here is derived from an EMBL/GenBank/DDBJ whole genome shotgun (WGS) entry which is preliminary data.</text>
</comment>
<dbReference type="InterPro" id="IPR036237">
    <property type="entry name" value="Xyl_isomerase-like_sf"/>
</dbReference>
<sequence>MANEEIIFSVFTKPWKSLSIWDLGKLVKDMGFDGIEFPLREGFQMEPEQAHLLPKLVQQLADHGVSICSVASNLDEKIFAACAEAGIPLIRIMPEINLNDGYLASEKNIHRYLETLYPLCEKYGIRVGMQQHYGNYIVDSMGLLHVIENLKNNYVGVVWDAAHDALAGQQPELGLDIVWKHLDMIHLKNAFYERTNGPEAMQAIWKPYFTTGRHGLASWQRIADYLKSRQYKGVICLTAEYTNGADVDRFIQEDISYIKSLF</sequence>
<dbReference type="SUPFAM" id="SSF51658">
    <property type="entry name" value="Xylose isomerase-like"/>
    <property type="match status" value="1"/>
</dbReference>
<protein>
    <submittedName>
        <fullName evidence="2">Sugar phosphate isomerase/epimerase family protein</fullName>
    </submittedName>
</protein>
<reference evidence="3" key="1">
    <citation type="journal article" date="2019" name="Int. J. Syst. Evol. Microbiol.">
        <title>The Global Catalogue of Microorganisms (GCM) 10K type strain sequencing project: providing services to taxonomists for standard genome sequencing and annotation.</title>
        <authorList>
            <consortium name="The Broad Institute Genomics Platform"/>
            <consortium name="The Broad Institute Genome Sequencing Center for Infectious Disease"/>
            <person name="Wu L."/>
            <person name="Ma J."/>
        </authorList>
    </citation>
    <scope>NUCLEOTIDE SEQUENCE [LARGE SCALE GENOMIC DNA]</scope>
    <source>
        <strain evidence="3">GH52</strain>
    </source>
</reference>
<accession>A0ABW4YHL1</accession>
<dbReference type="PANTHER" id="PTHR12110">
    <property type="entry name" value="HYDROXYPYRUVATE ISOMERASE"/>
    <property type="match status" value="1"/>
</dbReference>
<dbReference type="Gene3D" id="3.20.20.150">
    <property type="entry name" value="Divalent-metal-dependent TIM barrel enzymes"/>
    <property type="match status" value="1"/>
</dbReference>
<keyword evidence="3" id="KW-1185">Reference proteome</keyword>
<dbReference type="Proteomes" id="UP001597362">
    <property type="component" value="Unassembled WGS sequence"/>
</dbReference>
<dbReference type="PANTHER" id="PTHR12110:SF53">
    <property type="entry name" value="BLR5974 PROTEIN"/>
    <property type="match status" value="1"/>
</dbReference>
<evidence type="ECO:0000313" key="2">
    <source>
        <dbReference type="EMBL" id="MFD2115149.1"/>
    </source>
</evidence>
<gene>
    <name evidence="2" type="ORF">ACFSJH_05290</name>
</gene>
<evidence type="ECO:0000313" key="3">
    <source>
        <dbReference type="Proteomes" id="UP001597362"/>
    </source>
</evidence>
<dbReference type="InterPro" id="IPR013022">
    <property type="entry name" value="Xyl_isomerase-like_TIM-brl"/>
</dbReference>
<proteinExistence type="predicted"/>